<sequence length="330" mass="33872">MNVTTQPVVTLEEPRVRRRPADVALDYGLYAALVALIVYFSVASPYFWTQANLLNIGLAVSLNGIMAAAMTVALIAGQLDLSIGACLALSAVITAMAIQDLQLPALVAVLLAVGAALVVGLLNSALVIQVGINSIIVTIAVALTVRGVAQILTDGQAVAITDLSLQRFVNSRPLGIPTPLILLVVVFAVLFVLLQYTRTGWHVYAVGGNVIAAIRNGVAAKRIYFGVFLLTAGAAGLCGALSAGRAASGGPFFGATTEFDVLTAVLLGGVGLSGGAGRIERTLAGVLLIGVLNNGLTLLSVDTYVQATVRGAVFLLAVVLGAIAAKRMTR</sequence>
<feature type="transmembrane region" description="Helical" evidence="8">
    <location>
        <begin position="81"/>
        <end position="99"/>
    </location>
</feature>
<dbReference type="CDD" id="cd06579">
    <property type="entry name" value="TM_PBP1_transp_AraH_like"/>
    <property type="match status" value="1"/>
</dbReference>
<proteinExistence type="predicted"/>
<keyword evidence="4" id="KW-0997">Cell inner membrane</keyword>
<keyword evidence="2" id="KW-0813">Transport</keyword>
<feature type="transmembrane region" description="Helical" evidence="8">
    <location>
        <begin position="27"/>
        <end position="48"/>
    </location>
</feature>
<comment type="subcellular location">
    <subcellularLocation>
        <location evidence="1">Cell membrane</location>
        <topology evidence="1">Multi-pass membrane protein</topology>
    </subcellularLocation>
</comment>
<keyword evidence="10" id="KW-1185">Reference proteome</keyword>
<evidence type="ECO:0000256" key="6">
    <source>
        <dbReference type="ARBA" id="ARBA00022989"/>
    </source>
</evidence>
<evidence type="ECO:0000256" key="3">
    <source>
        <dbReference type="ARBA" id="ARBA00022475"/>
    </source>
</evidence>
<dbReference type="Proteomes" id="UP000182977">
    <property type="component" value="Chromosome I"/>
</dbReference>
<dbReference type="EMBL" id="LT629791">
    <property type="protein sequence ID" value="SDU51819.1"/>
    <property type="molecule type" value="Genomic_DNA"/>
</dbReference>
<gene>
    <name evidence="9" type="ORF">SAMN04488563_2339</name>
</gene>
<feature type="transmembrane region" description="Helical" evidence="8">
    <location>
        <begin position="54"/>
        <end position="74"/>
    </location>
</feature>
<evidence type="ECO:0000256" key="7">
    <source>
        <dbReference type="ARBA" id="ARBA00023136"/>
    </source>
</evidence>
<evidence type="ECO:0000256" key="2">
    <source>
        <dbReference type="ARBA" id="ARBA00022448"/>
    </source>
</evidence>
<feature type="transmembrane region" description="Helical" evidence="8">
    <location>
        <begin position="105"/>
        <end position="128"/>
    </location>
</feature>
<evidence type="ECO:0000256" key="5">
    <source>
        <dbReference type="ARBA" id="ARBA00022692"/>
    </source>
</evidence>
<feature type="transmembrane region" description="Helical" evidence="8">
    <location>
        <begin position="282"/>
        <end position="301"/>
    </location>
</feature>
<dbReference type="PANTHER" id="PTHR32196:SF21">
    <property type="entry name" value="ABC TRANSPORTER PERMEASE PROTEIN YPHD-RELATED"/>
    <property type="match status" value="1"/>
</dbReference>
<feature type="transmembrane region" description="Helical" evidence="8">
    <location>
        <begin position="173"/>
        <end position="194"/>
    </location>
</feature>
<dbReference type="InterPro" id="IPR001851">
    <property type="entry name" value="ABC_transp_permease"/>
</dbReference>
<organism evidence="9 10">
    <name type="scientific">Jiangella alkaliphila</name>
    <dbReference type="NCBI Taxonomy" id="419479"/>
    <lineage>
        <taxon>Bacteria</taxon>
        <taxon>Bacillati</taxon>
        <taxon>Actinomycetota</taxon>
        <taxon>Actinomycetes</taxon>
        <taxon>Jiangellales</taxon>
        <taxon>Jiangellaceae</taxon>
        <taxon>Jiangella</taxon>
    </lineage>
</organism>
<protein>
    <submittedName>
        <fullName evidence="9">Monosaccharide ABC transporter membrane protein, CUT2 family</fullName>
    </submittedName>
</protein>
<dbReference type="RefSeq" id="WP_052762809.1">
    <property type="nucleotide sequence ID" value="NZ_LBMC01000037.1"/>
</dbReference>
<dbReference type="PANTHER" id="PTHR32196">
    <property type="entry name" value="ABC TRANSPORTER PERMEASE PROTEIN YPHD-RELATED-RELATED"/>
    <property type="match status" value="1"/>
</dbReference>
<dbReference type="GO" id="GO:0022857">
    <property type="term" value="F:transmembrane transporter activity"/>
    <property type="evidence" value="ECO:0007669"/>
    <property type="project" value="InterPro"/>
</dbReference>
<reference evidence="10" key="1">
    <citation type="submission" date="2016-10" db="EMBL/GenBank/DDBJ databases">
        <authorList>
            <person name="Varghese N."/>
            <person name="Submissions S."/>
        </authorList>
    </citation>
    <scope>NUCLEOTIDE SEQUENCE [LARGE SCALE GENOMIC DNA]</scope>
    <source>
        <strain evidence="10">DSM 45079</strain>
    </source>
</reference>
<keyword evidence="5 8" id="KW-0812">Transmembrane</keyword>
<evidence type="ECO:0000256" key="4">
    <source>
        <dbReference type="ARBA" id="ARBA00022519"/>
    </source>
</evidence>
<keyword evidence="6 8" id="KW-1133">Transmembrane helix</keyword>
<feature type="transmembrane region" description="Helical" evidence="8">
    <location>
        <begin position="135"/>
        <end position="153"/>
    </location>
</feature>
<feature type="transmembrane region" description="Helical" evidence="8">
    <location>
        <begin position="250"/>
        <end position="270"/>
    </location>
</feature>
<dbReference type="Pfam" id="PF02653">
    <property type="entry name" value="BPD_transp_2"/>
    <property type="match status" value="1"/>
</dbReference>
<evidence type="ECO:0000313" key="10">
    <source>
        <dbReference type="Proteomes" id="UP000182977"/>
    </source>
</evidence>
<feature type="transmembrane region" description="Helical" evidence="8">
    <location>
        <begin position="223"/>
        <end position="244"/>
    </location>
</feature>
<keyword evidence="3" id="KW-1003">Cell membrane</keyword>
<accession>A0A1H2J5Z2</accession>
<dbReference type="OrthoDB" id="9808136at2"/>
<evidence type="ECO:0000313" key="9">
    <source>
        <dbReference type="EMBL" id="SDU51819.1"/>
    </source>
</evidence>
<evidence type="ECO:0000256" key="1">
    <source>
        <dbReference type="ARBA" id="ARBA00004651"/>
    </source>
</evidence>
<dbReference type="AlphaFoldDB" id="A0A1H2J5Z2"/>
<dbReference type="STRING" id="419479.SAMN04488563_2339"/>
<name>A0A1H2J5Z2_9ACTN</name>
<evidence type="ECO:0000256" key="8">
    <source>
        <dbReference type="SAM" id="Phobius"/>
    </source>
</evidence>
<dbReference type="GO" id="GO:0005886">
    <property type="term" value="C:plasma membrane"/>
    <property type="evidence" value="ECO:0007669"/>
    <property type="project" value="UniProtKB-SubCell"/>
</dbReference>
<keyword evidence="7 8" id="KW-0472">Membrane</keyword>
<feature type="transmembrane region" description="Helical" evidence="8">
    <location>
        <begin position="307"/>
        <end position="325"/>
    </location>
</feature>